<feature type="transmembrane region" description="Helical" evidence="1">
    <location>
        <begin position="110"/>
        <end position="134"/>
    </location>
</feature>
<keyword evidence="3" id="KW-1185">Reference proteome</keyword>
<organism evidence="2 3">
    <name type="scientific">Corynebacterium aquilae DSM 44791</name>
    <dbReference type="NCBI Taxonomy" id="1431546"/>
    <lineage>
        <taxon>Bacteria</taxon>
        <taxon>Bacillati</taxon>
        <taxon>Actinomycetota</taxon>
        <taxon>Actinomycetes</taxon>
        <taxon>Mycobacteriales</taxon>
        <taxon>Corynebacteriaceae</taxon>
        <taxon>Corynebacterium</taxon>
    </lineage>
</organism>
<protein>
    <submittedName>
        <fullName evidence="2">Membrane protein</fullName>
    </submittedName>
</protein>
<feature type="transmembrane region" description="Helical" evidence="1">
    <location>
        <begin position="76"/>
        <end position="98"/>
    </location>
</feature>
<evidence type="ECO:0000256" key="1">
    <source>
        <dbReference type="SAM" id="Phobius"/>
    </source>
</evidence>
<feature type="transmembrane region" description="Helical" evidence="1">
    <location>
        <begin position="31"/>
        <end position="51"/>
    </location>
</feature>
<reference evidence="2 3" key="1">
    <citation type="submission" date="2014-08" db="EMBL/GenBank/DDBJ databases">
        <title>Complete genome sequence of Corynebacterium aquilae S-613T(T) (=DSM 44791(T)), isolated from the choana of a healthy golden eagle.</title>
        <authorList>
            <person name="Ruckert C."/>
            <person name="Albersmeier A."/>
            <person name="Winkler A."/>
            <person name="Kalinowski J."/>
        </authorList>
    </citation>
    <scope>NUCLEOTIDE SEQUENCE [LARGE SCALE GENOMIC DNA]</scope>
    <source>
        <strain evidence="2 3">S-613</strain>
    </source>
</reference>
<evidence type="ECO:0000313" key="3">
    <source>
        <dbReference type="Proteomes" id="UP000185478"/>
    </source>
</evidence>
<accession>A0A1L7CIN3</accession>
<keyword evidence="1" id="KW-1133">Transmembrane helix</keyword>
<proteinExistence type="predicted"/>
<sequence length="137" mass="15369">MEFPEYLRREIDFVDDPLARLERNENSTKSAIAYCVAIPVLTIIVAFGIALSSRAVGGPICDAGVSTWLCSRRFEILFPVVPGLVAFGGLLGAGWMTYRTWSKGVRWRPWLASMWWLLPFTLLWMTSTGTIAILGQR</sequence>
<dbReference type="KEGG" id="caqu:CAQU_12515"/>
<keyword evidence="1" id="KW-0472">Membrane</keyword>
<gene>
    <name evidence="2" type="ORF">CAQU_12515</name>
</gene>
<dbReference type="AlphaFoldDB" id="A0A1L7CIN3"/>
<keyword evidence="1" id="KW-0812">Transmembrane</keyword>
<dbReference type="Proteomes" id="UP000185478">
    <property type="component" value="Chromosome"/>
</dbReference>
<name>A0A1L7CIN3_9CORY</name>
<evidence type="ECO:0000313" key="2">
    <source>
        <dbReference type="EMBL" id="APT85720.1"/>
    </source>
</evidence>
<dbReference type="EMBL" id="CP009245">
    <property type="protein sequence ID" value="APT85720.1"/>
    <property type="molecule type" value="Genomic_DNA"/>
</dbReference>